<dbReference type="PANTHER" id="PTHR42806">
    <property type="entry name" value="GLYCINE CLEAVAGE SYSTEM P-PROTEIN"/>
    <property type="match status" value="1"/>
</dbReference>
<feature type="domain" description="Glycine cleavage system P-protein N-terminal" evidence="2">
    <location>
        <begin position="3"/>
        <end position="429"/>
    </location>
</feature>
<dbReference type="Proteomes" id="UP000679848">
    <property type="component" value="Chromosome"/>
</dbReference>
<name>A0A810QA76_9FIRM</name>
<dbReference type="InterPro" id="IPR023010">
    <property type="entry name" value="GcvPA"/>
</dbReference>
<dbReference type="AlphaFoldDB" id="A0A810QA76"/>
<keyword evidence="4" id="KW-1185">Reference proteome</keyword>
<dbReference type="Pfam" id="PF02347">
    <property type="entry name" value="GDC-P"/>
    <property type="match status" value="1"/>
</dbReference>
<dbReference type="EMBL" id="AP023420">
    <property type="protein sequence ID" value="BCK83157.1"/>
    <property type="molecule type" value="Genomic_DNA"/>
</dbReference>
<dbReference type="Gene3D" id="3.90.1150.10">
    <property type="entry name" value="Aspartate Aminotransferase, domain 1"/>
    <property type="match status" value="1"/>
</dbReference>
<protein>
    <submittedName>
        <fullName evidence="3">Putative glycine dehydrogenase (Decarboxylating) subunit 1</fullName>
    </submittedName>
</protein>
<dbReference type="GO" id="GO:0004375">
    <property type="term" value="F:glycine dehydrogenase (decarboxylating) activity"/>
    <property type="evidence" value="ECO:0007669"/>
    <property type="project" value="InterPro"/>
</dbReference>
<sequence>MGSYLPHTEEERGEMLEAIGVHTIEELYRSVPQEMLLSAGLDLPEGMSELEVRTKVSSYAQKNRVFQTVLRGAGAYRHMIPSVVKAVMSREELVTCYTPYQAEISQGVLQGIFEFQTMICELTGMDVSNASHYDAATAAAETIPMCRDRRRNKAYVSAAVNPQVIETMRTYCFASGTELHVIPARDGRTDIGALRGVLGADAACFYLQQPNYYGMLEDASAIGALVHEKGAKFVMGVNPIACALIKTPRECGADIAVGDGQPLGLDLAFGGPYLGFMAASSAMTRKLPGRIVGQTHDGDGNVGYVLTLSAREQHIRREKASSNICSNQALCAFAAGVYMAAMGERGMKQCARLCASKAHYFAQELQKIGLDLLYQGEFFHEFVTKLPDPESGERILDALAREGILGGQMVEGGLLWCVTEVVGREELDRAAAIVKEAL</sequence>
<dbReference type="PIRSF" id="PIRSF006815">
    <property type="entry name" value="GcvPA"/>
    <property type="match status" value="1"/>
</dbReference>
<dbReference type="InterPro" id="IPR015422">
    <property type="entry name" value="PyrdxlP-dep_Trfase_small"/>
</dbReference>
<evidence type="ECO:0000259" key="2">
    <source>
        <dbReference type="Pfam" id="PF02347"/>
    </source>
</evidence>
<dbReference type="KEGG" id="pfaa:MM59RIKEN_04760"/>
<accession>A0A810QA76</accession>
<keyword evidence="1" id="KW-0560">Oxidoreductase</keyword>
<dbReference type="NCBIfam" id="NF001696">
    <property type="entry name" value="PRK00451.1"/>
    <property type="match status" value="1"/>
</dbReference>
<dbReference type="GO" id="GO:0009116">
    <property type="term" value="P:nucleoside metabolic process"/>
    <property type="evidence" value="ECO:0007669"/>
    <property type="project" value="InterPro"/>
</dbReference>
<evidence type="ECO:0000313" key="3">
    <source>
        <dbReference type="EMBL" id="BCK83157.1"/>
    </source>
</evidence>
<organism evidence="3 4">
    <name type="scientific">Pusillibacter faecalis</name>
    <dbReference type="NCBI Taxonomy" id="2714358"/>
    <lineage>
        <taxon>Bacteria</taxon>
        <taxon>Bacillati</taxon>
        <taxon>Bacillota</taxon>
        <taxon>Clostridia</taxon>
        <taxon>Eubacteriales</taxon>
        <taxon>Oscillospiraceae</taxon>
        <taxon>Pusillibacter</taxon>
    </lineage>
</organism>
<dbReference type="Gene3D" id="3.40.640.10">
    <property type="entry name" value="Type I PLP-dependent aspartate aminotransferase-like (Major domain)"/>
    <property type="match status" value="1"/>
</dbReference>
<dbReference type="RefSeq" id="WP_213542616.1">
    <property type="nucleotide sequence ID" value="NZ_AP023420.1"/>
</dbReference>
<evidence type="ECO:0000256" key="1">
    <source>
        <dbReference type="ARBA" id="ARBA00023002"/>
    </source>
</evidence>
<proteinExistence type="predicted"/>
<dbReference type="InterPro" id="IPR015424">
    <property type="entry name" value="PyrdxlP-dep_Trfase"/>
</dbReference>
<reference evidence="3" key="1">
    <citation type="submission" date="2020-09" db="EMBL/GenBank/DDBJ databases">
        <title>New species isolated from human feces.</title>
        <authorList>
            <person name="Kitahara M."/>
            <person name="Shigeno Y."/>
            <person name="Shime M."/>
            <person name="Matsumoto Y."/>
            <person name="Nakamura S."/>
            <person name="Motooka D."/>
            <person name="Fukuoka S."/>
            <person name="Nishikawa H."/>
            <person name="Benno Y."/>
        </authorList>
    </citation>
    <scope>NUCLEOTIDE SEQUENCE</scope>
    <source>
        <strain evidence="3">MM59</strain>
    </source>
</reference>
<evidence type="ECO:0000313" key="4">
    <source>
        <dbReference type="Proteomes" id="UP000679848"/>
    </source>
</evidence>
<dbReference type="InterPro" id="IPR015421">
    <property type="entry name" value="PyrdxlP-dep_Trfase_major"/>
</dbReference>
<gene>
    <name evidence="3" type="primary">gcvP1</name>
    <name evidence="3" type="ORF">MM59RIKEN_04760</name>
</gene>
<dbReference type="SUPFAM" id="SSF53383">
    <property type="entry name" value="PLP-dependent transferases"/>
    <property type="match status" value="1"/>
</dbReference>
<dbReference type="InterPro" id="IPR049315">
    <property type="entry name" value="GDC-P_N"/>
</dbReference>
<dbReference type="PANTHER" id="PTHR42806:SF1">
    <property type="entry name" value="GLYCINE DEHYDROGENASE (DECARBOXYLATING)"/>
    <property type="match status" value="1"/>
</dbReference>